<dbReference type="Gene3D" id="3.30.200.20">
    <property type="entry name" value="Phosphorylase Kinase, domain 1"/>
    <property type="match status" value="1"/>
</dbReference>
<sequence length="103" mass="11591">MVPIHRKSFKDVYLVYELMDTDLHQIINLLNHLVMTTAISSKFRSKLFINDPAGLAIKTLAGVISLASSEIDQSMIGTLKNDISKLLNEIIFLSKLCVWNAQE</sequence>
<protein>
    <submittedName>
        <fullName evidence="1">Uncharacterized protein</fullName>
    </submittedName>
</protein>
<accession>A0A7J6E061</accession>
<proteinExistence type="predicted"/>
<evidence type="ECO:0000313" key="1">
    <source>
        <dbReference type="EMBL" id="KAF4351711.1"/>
    </source>
</evidence>
<dbReference type="AlphaFoldDB" id="A0A7J6E061"/>
<dbReference type="Proteomes" id="UP000583929">
    <property type="component" value="Unassembled WGS sequence"/>
</dbReference>
<comment type="caution">
    <text evidence="1">The sequence shown here is derived from an EMBL/GenBank/DDBJ whole genome shotgun (WGS) entry which is preliminary data.</text>
</comment>
<gene>
    <name evidence="1" type="ORF">G4B88_018384</name>
</gene>
<keyword evidence="2" id="KW-1185">Reference proteome</keyword>
<organism evidence="1 2">
    <name type="scientific">Cannabis sativa</name>
    <name type="common">Hemp</name>
    <name type="synonym">Marijuana</name>
    <dbReference type="NCBI Taxonomy" id="3483"/>
    <lineage>
        <taxon>Eukaryota</taxon>
        <taxon>Viridiplantae</taxon>
        <taxon>Streptophyta</taxon>
        <taxon>Embryophyta</taxon>
        <taxon>Tracheophyta</taxon>
        <taxon>Spermatophyta</taxon>
        <taxon>Magnoliopsida</taxon>
        <taxon>eudicotyledons</taxon>
        <taxon>Gunneridae</taxon>
        <taxon>Pentapetalae</taxon>
        <taxon>rosids</taxon>
        <taxon>fabids</taxon>
        <taxon>Rosales</taxon>
        <taxon>Cannabaceae</taxon>
        <taxon>Cannabis</taxon>
    </lineage>
</organism>
<dbReference type="EMBL" id="JAATIQ010000551">
    <property type="protein sequence ID" value="KAF4351711.1"/>
    <property type="molecule type" value="Genomic_DNA"/>
</dbReference>
<name>A0A7J6E061_CANSA</name>
<dbReference type="Gene3D" id="1.10.510.10">
    <property type="entry name" value="Transferase(Phosphotransferase) domain 1"/>
    <property type="match status" value="1"/>
</dbReference>
<reference evidence="1 2" key="1">
    <citation type="journal article" date="2020" name="bioRxiv">
        <title>Sequence and annotation of 42 cannabis genomes reveals extensive copy number variation in cannabinoid synthesis and pathogen resistance genes.</title>
        <authorList>
            <person name="Mckernan K.J."/>
            <person name="Helbert Y."/>
            <person name="Kane L.T."/>
            <person name="Ebling H."/>
            <person name="Zhang L."/>
            <person name="Liu B."/>
            <person name="Eaton Z."/>
            <person name="Mclaughlin S."/>
            <person name="Kingan S."/>
            <person name="Baybayan P."/>
            <person name="Concepcion G."/>
            <person name="Jordan M."/>
            <person name="Riva A."/>
            <person name="Barbazuk W."/>
            <person name="Harkins T."/>
        </authorList>
    </citation>
    <scope>NUCLEOTIDE SEQUENCE [LARGE SCALE GENOMIC DNA]</scope>
    <source>
        <strain evidence="2">cv. Jamaican Lion 4</strain>
        <tissue evidence="1">Leaf</tissue>
    </source>
</reference>
<evidence type="ECO:0000313" key="2">
    <source>
        <dbReference type="Proteomes" id="UP000583929"/>
    </source>
</evidence>